<proteinExistence type="predicted"/>
<reference evidence="2 3" key="1">
    <citation type="submission" date="2016-05" db="EMBL/GenBank/DDBJ databases">
        <title>Comparative analysis of secretome profiles of manganese(II)-oxidizing ascomycete fungi.</title>
        <authorList>
            <consortium name="DOE Joint Genome Institute"/>
            <person name="Zeiner C.A."/>
            <person name="Purvine S.O."/>
            <person name="Zink E.M."/>
            <person name="Wu S."/>
            <person name="Pasa-Tolic L."/>
            <person name="Chaput D.L."/>
            <person name="Haridas S."/>
            <person name="Grigoriev I.V."/>
            <person name="Santelli C.M."/>
            <person name="Hansel C.M."/>
        </authorList>
    </citation>
    <scope>NUCLEOTIDE SEQUENCE [LARGE SCALE GENOMIC DNA]</scope>
    <source>
        <strain evidence="2 3">AP3s5-JAC2a</strain>
    </source>
</reference>
<accession>A0A177BZB9</accession>
<protein>
    <submittedName>
        <fullName evidence="2">Uncharacterized protein</fullName>
    </submittedName>
</protein>
<sequence>MVNCSSFNYSKQSKVTAQHRPKQRSRLYKYAFCSLRQFNVPCFCSHATPKHTRALSILYQPPSLRTTTLKPATLTRVHHQYLTSMSIQGSVAYNFVSSNQVPVFSQEPVLDRHAMLPLAAGSSSRKRNLSQGGCSLGMHSMFQTPELNICTVSASRYLQLQARKTDEVFKMNEATLAKTSDLFKYALYRSPWSPASPGPGNKDTPPAADEPPSSAQSSNKLIPSTTISPTIPIVRLNTTPSALILNCLWAVARPDHLSMYLDSTIPRPSYDFTLYL</sequence>
<evidence type="ECO:0000313" key="2">
    <source>
        <dbReference type="EMBL" id="OAF99699.1"/>
    </source>
</evidence>
<dbReference type="AlphaFoldDB" id="A0A177BZB9"/>
<evidence type="ECO:0000256" key="1">
    <source>
        <dbReference type="SAM" id="MobiDB-lite"/>
    </source>
</evidence>
<dbReference type="Proteomes" id="UP000077069">
    <property type="component" value="Unassembled WGS sequence"/>
</dbReference>
<dbReference type="RefSeq" id="XP_018030065.1">
    <property type="nucleotide sequence ID" value="XM_018183750.1"/>
</dbReference>
<name>A0A177BZB9_9PLEO</name>
<feature type="region of interest" description="Disordered" evidence="1">
    <location>
        <begin position="194"/>
        <end position="223"/>
    </location>
</feature>
<keyword evidence="3" id="KW-1185">Reference proteome</keyword>
<dbReference type="EMBL" id="KV441561">
    <property type="protein sequence ID" value="OAF99699.1"/>
    <property type="molecule type" value="Genomic_DNA"/>
</dbReference>
<organism evidence="2 3">
    <name type="scientific">Paraphaeosphaeria sporulosa</name>
    <dbReference type="NCBI Taxonomy" id="1460663"/>
    <lineage>
        <taxon>Eukaryota</taxon>
        <taxon>Fungi</taxon>
        <taxon>Dikarya</taxon>
        <taxon>Ascomycota</taxon>
        <taxon>Pezizomycotina</taxon>
        <taxon>Dothideomycetes</taxon>
        <taxon>Pleosporomycetidae</taxon>
        <taxon>Pleosporales</taxon>
        <taxon>Massarineae</taxon>
        <taxon>Didymosphaeriaceae</taxon>
        <taxon>Paraphaeosphaeria</taxon>
    </lineage>
</organism>
<dbReference type="GeneID" id="28767236"/>
<dbReference type="OrthoDB" id="3791920at2759"/>
<evidence type="ECO:0000313" key="3">
    <source>
        <dbReference type="Proteomes" id="UP000077069"/>
    </source>
</evidence>
<gene>
    <name evidence="2" type="ORF">CC84DRAFT_1232134</name>
</gene>
<dbReference type="InParanoid" id="A0A177BZB9"/>